<feature type="binding site" evidence="8">
    <location>
        <begin position="50"/>
        <end position="53"/>
    </location>
    <ligand>
        <name>substrate</name>
    </ligand>
</feature>
<dbReference type="InterPro" id="IPR015895">
    <property type="entry name" value="4pyrrol_synth_GluRdtase_N"/>
</dbReference>
<dbReference type="InterPro" id="IPR036453">
    <property type="entry name" value="GluRdtase_dimer_dom_sf"/>
</dbReference>
<dbReference type="Proteomes" id="UP000781958">
    <property type="component" value="Unassembled WGS sequence"/>
</dbReference>
<dbReference type="PANTHER" id="PTHR43013:SF1">
    <property type="entry name" value="GLUTAMYL-TRNA REDUCTASE"/>
    <property type="match status" value="1"/>
</dbReference>
<comment type="similarity">
    <text evidence="2 8 9">Belongs to the glutamyl-tRNA reductase family.</text>
</comment>
<dbReference type="InterPro" id="IPR036343">
    <property type="entry name" value="GluRdtase_N_sf"/>
</dbReference>
<dbReference type="HAMAP" id="MF_00087">
    <property type="entry name" value="Glu_tRNA_reductase"/>
    <property type="match status" value="1"/>
</dbReference>
<comment type="function">
    <text evidence="8">Catalyzes the NADPH-dependent reduction of glutamyl-tRNA(Glu) to glutamate 1-semialdehyde (GSA).</text>
</comment>
<dbReference type="EMBL" id="JAGINP010000004">
    <property type="protein sequence ID" value="MBP2291832.1"/>
    <property type="molecule type" value="Genomic_DNA"/>
</dbReference>
<keyword evidence="15" id="KW-1185">Reference proteome</keyword>
<evidence type="ECO:0000256" key="1">
    <source>
        <dbReference type="ARBA" id="ARBA00005059"/>
    </source>
</evidence>
<dbReference type="SUPFAM" id="SSF51735">
    <property type="entry name" value="NAD(P)-binding Rossmann-fold domains"/>
    <property type="match status" value="1"/>
</dbReference>
<evidence type="ECO:0000256" key="10">
    <source>
        <dbReference type="SAM" id="MobiDB-lite"/>
    </source>
</evidence>
<comment type="catalytic activity">
    <reaction evidence="7 8 9">
        <text>(S)-4-amino-5-oxopentanoate + tRNA(Glu) + NADP(+) = L-glutamyl-tRNA(Glu) + NADPH + H(+)</text>
        <dbReference type="Rhea" id="RHEA:12344"/>
        <dbReference type="Rhea" id="RHEA-COMP:9663"/>
        <dbReference type="Rhea" id="RHEA-COMP:9680"/>
        <dbReference type="ChEBI" id="CHEBI:15378"/>
        <dbReference type="ChEBI" id="CHEBI:57501"/>
        <dbReference type="ChEBI" id="CHEBI:57783"/>
        <dbReference type="ChEBI" id="CHEBI:58349"/>
        <dbReference type="ChEBI" id="CHEBI:78442"/>
        <dbReference type="ChEBI" id="CHEBI:78520"/>
        <dbReference type="EC" id="1.2.1.70"/>
    </reaction>
</comment>
<feature type="binding site" evidence="8">
    <location>
        <begin position="190"/>
        <end position="195"/>
    </location>
    <ligand>
        <name>NADP(+)</name>
        <dbReference type="ChEBI" id="CHEBI:58349"/>
    </ligand>
</feature>
<dbReference type="Pfam" id="PF00745">
    <property type="entry name" value="GlutR_dimer"/>
    <property type="match status" value="1"/>
</dbReference>
<evidence type="ECO:0000256" key="4">
    <source>
        <dbReference type="ARBA" id="ARBA00022857"/>
    </source>
</evidence>
<evidence type="ECO:0000256" key="5">
    <source>
        <dbReference type="ARBA" id="ARBA00023002"/>
    </source>
</evidence>
<dbReference type="PANTHER" id="PTHR43013">
    <property type="entry name" value="GLUTAMYL-TRNA REDUCTASE"/>
    <property type="match status" value="1"/>
</dbReference>
<evidence type="ECO:0000313" key="14">
    <source>
        <dbReference type="EMBL" id="MBP2291832.1"/>
    </source>
</evidence>
<evidence type="ECO:0000256" key="2">
    <source>
        <dbReference type="ARBA" id="ARBA00005916"/>
    </source>
</evidence>
<protein>
    <recommendedName>
        <fullName evidence="3 8">Glutamyl-tRNA reductase</fullName>
        <shortName evidence="8">GluTR</shortName>
        <ecNumber evidence="3 8">1.2.1.70</ecNumber>
    </recommendedName>
</protein>
<keyword evidence="5 8" id="KW-0560">Oxidoreductase</keyword>
<evidence type="ECO:0000259" key="13">
    <source>
        <dbReference type="Pfam" id="PF05201"/>
    </source>
</evidence>
<evidence type="ECO:0000256" key="7">
    <source>
        <dbReference type="ARBA" id="ARBA00047464"/>
    </source>
</evidence>
<evidence type="ECO:0000313" key="15">
    <source>
        <dbReference type="Proteomes" id="UP000781958"/>
    </source>
</evidence>
<dbReference type="EC" id="1.2.1.70" evidence="3 8"/>
<evidence type="ECO:0000259" key="12">
    <source>
        <dbReference type="Pfam" id="PF01488"/>
    </source>
</evidence>
<reference evidence="14 15" key="1">
    <citation type="submission" date="2021-03" db="EMBL/GenBank/DDBJ databases">
        <title>Genomic Encyclopedia of Type Strains, Phase III (KMG-III): the genomes of soil and plant-associated and newly described type strains.</title>
        <authorList>
            <person name="Whitman W."/>
        </authorList>
    </citation>
    <scope>NUCLEOTIDE SEQUENCE [LARGE SCALE GENOMIC DNA]</scope>
    <source>
        <strain evidence="14 15">IMMIB AFH-6</strain>
    </source>
</reference>
<evidence type="ECO:0000256" key="8">
    <source>
        <dbReference type="HAMAP-Rule" id="MF_00087"/>
    </source>
</evidence>
<feature type="domain" description="Glutamyl-tRNA reductase N-terminal" evidence="13">
    <location>
        <begin position="8"/>
        <end position="157"/>
    </location>
</feature>
<comment type="subunit">
    <text evidence="8">Homodimer.</text>
</comment>
<comment type="caution">
    <text evidence="8">Lacks conserved residue(s) required for the propagation of feature annotation.</text>
</comment>
<dbReference type="InterPro" id="IPR015896">
    <property type="entry name" value="4pyrrol_synth_GluRdtase_dimer"/>
</dbReference>
<gene>
    <name evidence="8" type="primary">hemA</name>
    <name evidence="14" type="ORF">J2851_001581</name>
</gene>
<dbReference type="NCBIfam" id="TIGR01035">
    <property type="entry name" value="hemA"/>
    <property type="match status" value="1"/>
</dbReference>
<feature type="active site" description="Nucleophile" evidence="8">
    <location>
        <position position="51"/>
    </location>
</feature>
<dbReference type="PIRSF" id="PIRSF000445">
    <property type="entry name" value="4pyrrol_synth_GluRdtase"/>
    <property type="match status" value="1"/>
</dbReference>
<dbReference type="GO" id="GO:0008883">
    <property type="term" value="F:glutamyl-tRNA reductase activity"/>
    <property type="evidence" value="ECO:0007669"/>
    <property type="project" value="UniProtKB-EC"/>
</dbReference>
<evidence type="ECO:0000259" key="11">
    <source>
        <dbReference type="Pfam" id="PF00745"/>
    </source>
</evidence>
<dbReference type="Gene3D" id="3.30.460.30">
    <property type="entry name" value="Glutamyl-tRNA reductase, N-terminal domain"/>
    <property type="match status" value="1"/>
</dbReference>
<sequence length="447" mass="47328">MTSSYFVIGASHRTCSGAIRDRLTTEEAEVPMMLDRLRDAGLTQAVWLSTCDRVEVQAVDERPHEAALAVAGIMAERVGLSEPDLAGQLYTLTGVDAVRHVFAVACSLDSQIVGEPHILGQLKAAHRHAATAGLTGPALESLFQAAYGAAKRVRRETPIAEGATSLVAAAVQVARDLHGDLKRCSGLLMGLGDMGALVLDGLREAGLGRLTVASPVDRRAESAARRMDSHFVPWADLDSALAGADIVVTAAGLGRYILSAQALGAALKRRRRRPVFVVDAAIPADVDPAVASLDEAFVYDLADLERVALQGRVGREAATKAAWAIVDEAVAAFARHRAERAAVPAVAALRAHFEAERRRLLDEHRGLDAAAATRLLVNRLLHGPSEALRAMAAGDGSEGGADTGGAGLVERAAAERLLFQLFRLAESDGPQIDGNEDERREPGREVQ</sequence>
<evidence type="ECO:0000256" key="6">
    <source>
        <dbReference type="ARBA" id="ARBA00023244"/>
    </source>
</evidence>
<keyword evidence="6 8" id="KW-0627">Porphyrin biosynthesis</keyword>
<feature type="binding site" evidence="8">
    <location>
        <position position="121"/>
    </location>
    <ligand>
        <name>substrate</name>
    </ligand>
</feature>
<feature type="region of interest" description="Disordered" evidence="10">
    <location>
        <begin position="428"/>
        <end position="447"/>
    </location>
</feature>
<dbReference type="SUPFAM" id="SSF69742">
    <property type="entry name" value="Glutamyl tRNA-reductase catalytic, N-terminal domain"/>
    <property type="match status" value="1"/>
</dbReference>
<accession>A0ABS4SIQ9</accession>
<feature type="domain" description="Tetrapyrrole biosynthesis glutamyl-tRNA reductase dimerisation" evidence="11">
    <location>
        <begin position="322"/>
        <end position="396"/>
    </location>
</feature>
<feature type="site" description="Important for activity" evidence="8">
    <location>
        <position position="100"/>
    </location>
</feature>
<feature type="compositionally biased region" description="Basic and acidic residues" evidence="10">
    <location>
        <begin position="437"/>
        <end position="447"/>
    </location>
</feature>
<dbReference type="InterPro" id="IPR000343">
    <property type="entry name" value="4pyrrol_synth_GluRdtase"/>
</dbReference>
<feature type="domain" description="Quinate/shikimate 5-dehydrogenase/glutamyl-tRNA reductase" evidence="12">
    <location>
        <begin position="173"/>
        <end position="307"/>
    </location>
</feature>
<evidence type="ECO:0000256" key="3">
    <source>
        <dbReference type="ARBA" id="ARBA00012970"/>
    </source>
</evidence>
<dbReference type="Pfam" id="PF01488">
    <property type="entry name" value="Shikimate_DH"/>
    <property type="match status" value="1"/>
</dbReference>
<proteinExistence type="inferred from homology"/>
<dbReference type="InterPro" id="IPR006151">
    <property type="entry name" value="Shikm_DH/Glu-tRNA_Rdtase"/>
</dbReference>
<dbReference type="InterPro" id="IPR036291">
    <property type="entry name" value="NAD(P)-bd_dom_sf"/>
</dbReference>
<feature type="binding site" evidence="8">
    <location>
        <position position="110"/>
    </location>
    <ligand>
        <name>substrate</name>
    </ligand>
</feature>
<dbReference type="Gene3D" id="3.40.50.720">
    <property type="entry name" value="NAD(P)-binding Rossmann-like Domain"/>
    <property type="match status" value="1"/>
</dbReference>
<dbReference type="SUPFAM" id="SSF69075">
    <property type="entry name" value="Glutamyl tRNA-reductase dimerization domain"/>
    <property type="match status" value="1"/>
</dbReference>
<dbReference type="RefSeq" id="WP_209765441.1">
    <property type="nucleotide sequence ID" value="NZ_JAGINP010000004.1"/>
</dbReference>
<comment type="domain">
    <text evidence="8">Possesses an unusual extended V-shaped dimeric structure with each monomer consisting of three distinct domains arranged along a curved 'spinal' alpha-helix. The N-terminal catalytic domain specifically recognizes the glutamate moiety of the substrate. The second domain is the NADPH-binding domain, and the third C-terminal domain is responsible for dimerization.</text>
</comment>
<dbReference type="Pfam" id="PF05201">
    <property type="entry name" value="GlutR_N"/>
    <property type="match status" value="1"/>
</dbReference>
<evidence type="ECO:0000256" key="9">
    <source>
        <dbReference type="RuleBase" id="RU000584"/>
    </source>
</evidence>
<comment type="caution">
    <text evidence="14">The sequence shown here is derived from an EMBL/GenBank/DDBJ whole genome shotgun (WGS) entry which is preliminary data.</text>
</comment>
<keyword evidence="4 8" id="KW-0521">NADP</keyword>
<organism evidence="14 15">
    <name type="scientific">Azospirillum rugosum</name>
    <dbReference type="NCBI Taxonomy" id="416170"/>
    <lineage>
        <taxon>Bacteria</taxon>
        <taxon>Pseudomonadati</taxon>
        <taxon>Pseudomonadota</taxon>
        <taxon>Alphaproteobacteria</taxon>
        <taxon>Rhodospirillales</taxon>
        <taxon>Azospirillaceae</taxon>
        <taxon>Azospirillum</taxon>
    </lineage>
</organism>
<comment type="pathway">
    <text evidence="1 8 9">Porphyrin-containing compound metabolism; protoporphyrin-IX biosynthesis; 5-aminolevulinate from L-glutamyl-tRNA(Glu): step 1/2.</text>
</comment>
<comment type="miscellaneous">
    <text evidence="8">During catalysis, the active site Cys acts as a nucleophile attacking the alpha-carbonyl group of tRNA-bound glutamate with the formation of a thioester intermediate between enzyme and glutamate, and the concomitant release of tRNA(Glu). The thioester intermediate is finally reduced by direct hydride transfer from NADPH, to form the product GSA.</text>
</comment>
<name>A0ABS4SIQ9_9PROT</name>